<accession>A0AAW1T9I4</accession>
<dbReference type="EMBL" id="JALJOV010000163">
    <property type="protein sequence ID" value="KAK9866426.1"/>
    <property type="molecule type" value="Genomic_DNA"/>
</dbReference>
<protein>
    <recommendedName>
        <fullName evidence="3">GHMP kinase N-terminal domain-containing protein</fullName>
    </recommendedName>
</protein>
<name>A0AAW1T9I4_9CHLO</name>
<dbReference type="InterPro" id="IPR014721">
    <property type="entry name" value="Ribsml_uS5_D2-typ_fold_subgr"/>
</dbReference>
<evidence type="ECO:0000313" key="5">
    <source>
        <dbReference type="Proteomes" id="UP001485043"/>
    </source>
</evidence>
<keyword evidence="5" id="KW-1185">Reference proteome</keyword>
<evidence type="ECO:0000256" key="2">
    <source>
        <dbReference type="ARBA" id="ARBA00022840"/>
    </source>
</evidence>
<dbReference type="Proteomes" id="UP001485043">
    <property type="component" value="Unassembled WGS sequence"/>
</dbReference>
<dbReference type="Pfam" id="PF00288">
    <property type="entry name" value="GHMP_kinases_N"/>
    <property type="match status" value="1"/>
</dbReference>
<dbReference type="Gene3D" id="3.30.230.10">
    <property type="match status" value="1"/>
</dbReference>
<evidence type="ECO:0000313" key="4">
    <source>
        <dbReference type="EMBL" id="KAK9866426.1"/>
    </source>
</evidence>
<dbReference type="PANTHER" id="PTHR38710">
    <property type="entry name" value="WITH PUTATIVE URIDYL PYROPHOSPHORYLASE-RELATED"/>
    <property type="match status" value="1"/>
</dbReference>
<dbReference type="PANTHER" id="PTHR38710:SF1">
    <property type="entry name" value="WITH PUTATIVE URIDYL PYROPHOSPHORYLASE-RELATED"/>
    <property type="match status" value="1"/>
</dbReference>
<dbReference type="Gene3D" id="3.30.70.890">
    <property type="entry name" value="GHMP kinase, C-terminal domain"/>
    <property type="match status" value="1"/>
</dbReference>
<dbReference type="GO" id="GO:0005524">
    <property type="term" value="F:ATP binding"/>
    <property type="evidence" value="ECO:0007669"/>
    <property type="project" value="UniProtKB-KW"/>
</dbReference>
<dbReference type="PRINTS" id="PR00959">
    <property type="entry name" value="MEVGALKINASE"/>
</dbReference>
<dbReference type="InterPro" id="IPR036554">
    <property type="entry name" value="GHMP_kinase_C_sf"/>
</dbReference>
<proteinExistence type="predicted"/>
<dbReference type="AlphaFoldDB" id="A0AAW1T9I4"/>
<keyword evidence="2" id="KW-0067">ATP-binding</keyword>
<dbReference type="InterPro" id="IPR006204">
    <property type="entry name" value="GHMP_kinase_N_dom"/>
</dbReference>
<evidence type="ECO:0000256" key="1">
    <source>
        <dbReference type="ARBA" id="ARBA00022741"/>
    </source>
</evidence>
<reference evidence="4 5" key="1">
    <citation type="journal article" date="2024" name="Nat. Commun.">
        <title>Phylogenomics reveals the evolutionary origins of lichenization in chlorophyte algae.</title>
        <authorList>
            <person name="Puginier C."/>
            <person name="Libourel C."/>
            <person name="Otte J."/>
            <person name="Skaloud P."/>
            <person name="Haon M."/>
            <person name="Grisel S."/>
            <person name="Petersen M."/>
            <person name="Berrin J.G."/>
            <person name="Delaux P.M."/>
            <person name="Dal Grande F."/>
            <person name="Keller J."/>
        </authorList>
    </citation>
    <scope>NUCLEOTIDE SEQUENCE [LARGE SCALE GENOMIC DNA]</scope>
    <source>
        <strain evidence="4 5">SAG 2523</strain>
    </source>
</reference>
<comment type="caution">
    <text evidence="4">The sequence shown here is derived from an EMBL/GenBank/DDBJ whole genome shotgun (WGS) entry which is preliminary data.</text>
</comment>
<evidence type="ECO:0000259" key="3">
    <source>
        <dbReference type="Pfam" id="PF00288"/>
    </source>
</evidence>
<gene>
    <name evidence="4" type="ORF">WJX84_004908</name>
</gene>
<dbReference type="SUPFAM" id="SSF55060">
    <property type="entry name" value="GHMP Kinase, C-terminal domain"/>
    <property type="match status" value="1"/>
</dbReference>
<keyword evidence="1" id="KW-0547">Nucleotide-binding</keyword>
<dbReference type="InterPro" id="IPR020568">
    <property type="entry name" value="Ribosomal_Su5_D2-typ_SF"/>
</dbReference>
<organism evidence="4 5">
    <name type="scientific">Apatococcus fuscideae</name>
    <dbReference type="NCBI Taxonomy" id="2026836"/>
    <lineage>
        <taxon>Eukaryota</taxon>
        <taxon>Viridiplantae</taxon>
        <taxon>Chlorophyta</taxon>
        <taxon>core chlorophytes</taxon>
        <taxon>Trebouxiophyceae</taxon>
        <taxon>Chlorellales</taxon>
        <taxon>Chlorellaceae</taxon>
        <taxon>Apatococcus</taxon>
    </lineage>
</organism>
<sequence length="345" mass="37396">MISHRCNARVGLLGNPSDGYYGKTLSFTLRDLHAEVILEPAEQMHIIPHQVHDGLEASSLTSLVNILQQQGFGGGVRLLQAICCRFLSYCKRAEIELPNKSCFSLRYDTNIPRASGLAGSSAIVCAALSCLLDFYEVRNRVPLNDRPGIILGAEEDLGIVAGLQDRVAQVYGGLVYMDFEKGHMQEHGRGRYIPMAAGLLPPLLVVVGNSPSDSGKVHSDVRQRWQQGDRAVHEGMAAIADLAERGRAALQQRDLEALATFMDQNFELRRKIFGDAVIGKANLRMVKLARFFGGAAKLSGSGGAVVTSATAVFAFTKALFQGWHVESGSTIPADADDKDWTISSP</sequence>
<dbReference type="InterPro" id="IPR053034">
    <property type="entry name" value="Glucuronokinase-like"/>
</dbReference>
<dbReference type="SUPFAM" id="SSF54211">
    <property type="entry name" value="Ribosomal protein S5 domain 2-like"/>
    <property type="match status" value="1"/>
</dbReference>
<feature type="domain" description="GHMP kinase N-terminal" evidence="3">
    <location>
        <begin position="98"/>
        <end position="173"/>
    </location>
</feature>